<dbReference type="SUPFAM" id="SSF101874">
    <property type="entry name" value="YceI-like"/>
    <property type="match status" value="1"/>
</dbReference>
<sequence>MKFAAAAFAVAIAAASPVLAQSTAAHASDKVESGQYQVDKSHAKIIFSFNHLGFSTSYGLFSDFDATLTVDSKAVDKSALAVTVNMDGVLTTVPKFDAHLKSPDLFDTAKYPTASFKSTSIEVTGPTSGKISGELTLHGVTKPVVLDATLAGSGIHPMNKKYVAGFNATTKVKRSDFGLAYAVPVVGDEVTLTISAEFVRQ</sequence>
<dbReference type="EMBL" id="PGTO01000002">
    <property type="protein sequence ID" value="RAU23388.1"/>
    <property type="molecule type" value="Genomic_DNA"/>
</dbReference>
<dbReference type="InterPro" id="IPR007372">
    <property type="entry name" value="Lipid/polyisoprenoid-bd_YceI"/>
</dbReference>
<dbReference type="RefSeq" id="WP_112142586.1">
    <property type="nucleotide sequence ID" value="NZ_PGTO01000002.1"/>
</dbReference>
<keyword evidence="4" id="KW-1185">Reference proteome</keyword>
<dbReference type="Proteomes" id="UP000251075">
    <property type="component" value="Unassembled WGS sequence"/>
</dbReference>
<dbReference type="AlphaFoldDB" id="A0A364P213"/>
<accession>A0A364P213</accession>
<dbReference type="PANTHER" id="PTHR34406">
    <property type="entry name" value="PROTEIN YCEI"/>
    <property type="match status" value="1"/>
</dbReference>
<dbReference type="OrthoDB" id="9811006at2"/>
<dbReference type="Gene3D" id="2.40.128.110">
    <property type="entry name" value="Lipid/polyisoprenoid-binding, YceI-like"/>
    <property type="match status" value="1"/>
</dbReference>
<evidence type="ECO:0000313" key="3">
    <source>
        <dbReference type="EMBL" id="RAU23388.1"/>
    </source>
</evidence>
<dbReference type="InterPro" id="IPR036761">
    <property type="entry name" value="TTHA0802/YceI-like_sf"/>
</dbReference>
<dbReference type="PANTHER" id="PTHR34406:SF1">
    <property type="entry name" value="PROTEIN YCEI"/>
    <property type="match status" value="1"/>
</dbReference>
<dbReference type="SMART" id="SM00867">
    <property type="entry name" value="YceI"/>
    <property type="match status" value="1"/>
</dbReference>
<reference evidence="3 4" key="1">
    <citation type="submission" date="2017-11" db="EMBL/GenBank/DDBJ databases">
        <title>Draft genome sequence of magnetotactic bacterium Magnetospirillum kuznetsovii LBB-42.</title>
        <authorList>
            <person name="Grouzdev D.S."/>
            <person name="Rysina M.S."/>
            <person name="Baslerov R.V."/>
            <person name="Koziaeva V."/>
        </authorList>
    </citation>
    <scope>NUCLEOTIDE SEQUENCE [LARGE SCALE GENOMIC DNA]</scope>
    <source>
        <strain evidence="3 4">LBB-42</strain>
    </source>
</reference>
<evidence type="ECO:0000256" key="1">
    <source>
        <dbReference type="SAM" id="SignalP"/>
    </source>
</evidence>
<organism evidence="3 4">
    <name type="scientific">Paramagnetospirillum kuznetsovii</name>
    <dbReference type="NCBI Taxonomy" id="2053833"/>
    <lineage>
        <taxon>Bacteria</taxon>
        <taxon>Pseudomonadati</taxon>
        <taxon>Pseudomonadota</taxon>
        <taxon>Alphaproteobacteria</taxon>
        <taxon>Rhodospirillales</taxon>
        <taxon>Magnetospirillaceae</taxon>
        <taxon>Paramagnetospirillum</taxon>
    </lineage>
</organism>
<proteinExistence type="predicted"/>
<feature type="chain" id="PRO_5016743090" description="Lipid/polyisoprenoid-binding YceI-like domain-containing protein" evidence="1">
    <location>
        <begin position="21"/>
        <end position="201"/>
    </location>
</feature>
<name>A0A364P213_9PROT</name>
<evidence type="ECO:0000313" key="4">
    <source>
        <dbReference type="Proteomes" id="UP000251075"/>
    </source>
</evidence>
<comment type="caution">
    <text evidence="3">The sequence shown here is derived from an EMBL/GenBank/DDBJ whole genome shotgun (WGS) entry which is preliminary data.</text>
</comment>
<dbReference type="Pfam" id="PF04264">
    <property type="entry name" value="YceI"/>
    <property type="match status" value="1"/>
</dbReference>
<protein>
    <recommendedName>
        <fullName evidence="2">Lipid/polyisoprenoid-binding YceI-like domain-containing protein</fullName>
    </recommendedName>
</protein>
<feature type="domain" description="Lipid/polyisoprenoid-binding YceI-like" evidence="2">
    <location>
        <begin position="35"/>
        <end position="199"/>
    </location>
</feature>
<evidence type="ECO:0000259" key="2">
    <source>
        <dbReference type="SMART" id="SM00867"/>
    </source>
</evidence>
<keyword evidence="1" id="KW-0732">Signal</keyword>
<gene>
    <name evidence="3" type="ORF">CU669_04465</name>
</gene>
<feature type="signal peptide" evidence="1">
    <location>
        <begin position="1"/>
        <end position="20"/>
    </location>
</feature>